<organism evidence="1 2">
    <name type="scientific">Podila minutissima</name>
    <dbReference type="NCBI Taxonomy" id="64525"/>
    <lineage>
        <taxon>Eukaryota</taxon>
        <taxon>Fungi</taxon>
        <taxon>Fungi incertae sedis</taxon>
        <taxon>Mucoromycota</taxon>
        <taxon>Mortierellomycotina</taxon>
        <taxon>Mortierellomycetes</taxon>
        <taxon>Mortierellales</taxon>
        <taxon>Mortierellaceae</taxon>
        <taxon>Podila</taxon>
    </lineage>
</organism>
<feature type="non-terminal residue" evidence="1">
    <location>
        <position position="1"/>
    </location>
</feature>
<reference evidence="1" key="1">
    <citation type="journal article" date="2020" name="Fungal Divers.">
        <title>Resolving the Mortierellaceae phylogeny through synthesis of multi-gene phylogenetics and phylogenomics.</title>
        <authorList>
            <person name="Vandepol N."/>
            <person name="Liber J."/>
            <person name="Desiro A."/>
            <person name="Na H."/>
            <person name="Kennedy M."/>
            <person name="Barry K."/>
            <person name="Grigoriev I.V."/>
            <person name="Miller A.N."/>
            <person name="O'Donnell K."/>
            <person name="Stajich J.E."/>
            <person name="Bonito G."/>
        </authorList>
    </citation>
    <scope>NUCLEOTIDE SEQUENCE</scope>
    <source>
        <strain evidence="1">NVP1</strain>
    </source>
</reference>
<evidence type="ECO:0000313" key="2">
    <source>
        <dbReference type="Proteomes" id="UP000696485"/>
    </source>
</evidence>
<dbReference type="Proteomes" id="UP000696485">
    <property type="component" value="Unassembled WGS sequence"/>
</dbReference>
<dbReference type="EMBL" id="JAAAUY010001471">
    <property type="protein sequence ID" value="KAF9322713.1"/>
    <property type="molecule type" value="Genomic_DNA"/>
</dbReference>
<evidence type="ECO:0000313" key="1">
    <source>
        <dbReference type="EMBL" id="KAF9322713.1"/>
    </source>
</evidence>
<accession>A0A9P5SC33</accession>
<dbReference type="AlphaFoldDB" id="A0A9P5SC33"/>
<name>A0A9P5SC33_9FUNG</name>
<keyword evidence="2" id="KW-1185">Reference proteome</keyword>
<protein>
    <submittedName>
        <fullName evidence="1">Uncharacterized protein</fullName>
    </submittedName>
</protein>
<proteinExistence type="predicted"/>
<gene>
    <name evidence="1" type="ORF">BG006_002124</name>
</gene>
<sequence>VHQDLCELSESSWARPVRNQMWQGPRLWPQMRRALSSRLRLLSLRAELCGCLRSYVMPPSMRFRMCCLQRELCLGVRAPRTVQHAVRSALRSPAMQQEV</sequence>
<comment type="caution">
    <text evidence="1">The sequence shown here is derived from an EMBL/GenBank/DDBJ whole genome shotgun (WGS) entry which is preliminary data.</text>
</comment>